<accession>A0ABM1XP95</accession>
<keyword evidence="3" id="KW-1185">Reference proteome</keyword>
<organism evidence="2 3">
    <name type="scientific">Aedes albopictus</name>
    <name type="common">Asian tiger mosquito</name>
    <name type="synonym">Stegomyia albopicta</name>
    <dbReference type="NCBI Taxonomy" id="7160"/>
    <lineage>
        <taxon>Eukaryota</taxon>
        <taxon>Metazoa</taxon>
        <taxon>Ecdysozoa</taxon>
        <taxon>Arthropoda</taxon>
        <taxon>Hexapoda</taxon>
        <taxon>Insecta</taxon>
        <taxon>Pterygota</taxon>
        <taxon>Neoptera</taxon>
        <taxon>Endopterygota</taxon>
        <taxon>Diptera</taxon>
        <taxon>Nematocera</taxon>
        <taxon>Culicoidea</taxon>
        <taxon>Culicidae</taxon>
        <taxon>Culicinae</taxon>
        <taxon>Aedini</taxon>
        <taxon>Aedes</taxon>
        <taxon>Stegomyia</taxon>
    </lineage>
</organism>
<evidence type="ECO:0000256" key="1">
    <source>
        <dbReference type="SAM" id="SignalP"/>
    </source>
</evidence>
<keyword evidence="1" id="KW-0732">Signal</keyword>
<name>A0ABM1XP95_AEDAL</name>
<feature type="chain" id="PRO_5045395263" evidence="1">
    <location>
        <begin position="24"/>
        <end position="255"/>
    </location>
</feature>
<evidence type="ECO:0000313" key="2">
    <source>
        <dbReference type="EnsemblMetazoa" id="AALFPA23_001522.P38712"/>
    </source>
</evidence>
<reference evidence="2" key="2">
    <citation type="submission" date="2025-05" db="UniProtKB">
        <authorList>
            <consortium name="EnsemblMetazoa"/>
        </authorList>
    </citation>
    <scope>IDENTIFICATION</scope>
    <source>
        <strain evidence="2">Foshan</strain>
    </source>
</reference>
<dbReference type="EnsemblMetazoa" id="AALFPA23_001522.R38712">
    <property type="protein sequence ID" value="AALFPA23_001522.P38712"/>
    <property type="gene ID" value="AALFPA23_001522"/>
</dbReference>
<protein>
    <submittedName>
        <fullName evidence="2">Uncharacterized protein</fullName>
    </submittedName>
</protein>
<dbReference type="Proteomes" id="UP000069940">
    <property type="component" value="Unassembled WGS sequence"/>
</dbReference>
<proteinExistence type="predicted"/>
<dbReference type="GeneID" id="134286191"/>
<dbReference type="RefSeq" id="XP_062703752.1">
    <property type="nucleotide sequence ID" value="XM_062847768.1"/>
</dbReference>
<evidence type="ECO:0000313" key="3">
    <source>
        <dbReference type="Proteomes" id="UP000069940"/>
    </source>
</evidence>
<feature type="signal peptide" evidence="1">
    <location>
        <begin position="1"/>
        <end position="23"/>
    </location>
</feature>
<reference evidence="3" key="1">
    <citation type="journal article" date="2015" name="Proc. Natl. Acad. Sci. U.S.A.">
        <title>Genome sequence of the Asian Tiger mosquito, Aedes albopictus, reveals insights into its biology, genetics, and evolution.</title>
        <authorList>
            <person name="Chen X.G."/>
            <person name="Jiang X."/>
            <person name="Gu J."/>
            <person name="Xu M."/>
            <person name="Wu Y."/>
            <person name="Deng Y."/>
            <person name="Zhang C."/>
            <person name="Bonizzoni M."/>
            <person name="Dermauw W."/>
            <person name="Vontas J."/>
            <person name="Armbruster P."/>
            <person name="Huang X."/>
            <person name="Yang Y."/>
            <person name="Zhang H."/>
            <person name="He W."/>
            <person name="Peng H."/>
            <person name="Liu Y."/>
            <person name="Wu K."/>
            <person name="Chen J."/>
            <person name="Lirakis M."/>
            <person name="Topalis P."/>
            <person name="Van Leeuwen T."/>
            <person name="Hall A.B."/>
            <person name="Jiang X."/>
            <person name="Thorpe C."/>
            <person name="Mueller R.L."/>
            <person name="Sun C."/>
            <person name="Waterhouse R.M."/>
            <person name="Yan G."/>
            <person name="Tu Z.J."/>
            <person name="Fang X."/>
            <person name="James A.A."/>
        </authorList>
    </citation>
    <scope>NUCLEOTIDE SEQUENCE [LARGE SCALE GENOMIC DNA]</scope>
    <source>
        <strain evidence="3">Foshan</strain>
    </source>
</reference>
<sequence length="255" mass="28065">MKCYLTIFVLGLTILGQFQTASAGTCLKCENCSEEITDFSISEPCEACAVYKNGLNQIDRGCFNSPENIVLVCLVDNCNYKRIPLCEQCTNLETCVTVACGREDDKCYAGKFDDRRGCTSDGVYNAEEWDDFVTCTTDRCNRVPHCVVCDSDNPNEANCLNEPKAFIAACLNHGLVQEANCYRQVDGEHFQLGCTSAGDFPSGCGDSTVSCRTCEADGCNAKALMECYTCIDCPTIEPQRPTQFCKDIYLFAVFS</sequence>